<dbReference type="Gene3D" id="1.10.405.20">
    <property type="match status" value="1"/>
</dbReference>
<feature type="signal peptide" evidence="1">
    <location>
        <begin position="1"/>
        <end position="20"/>
    </location>
</feature>
<evidence type="ECO:0000259" key="2">
    <source>
        <dbReference type="Pfam" id="PF01593"/>
    </source>
</evidence>
<dbReference type="Gene3D" id="3.50.50.60">
    <property type="entry name" value="FAD/NAD(P)-binding domain"/>
    <property type="match status" value="1"/>
</dbReference>
<keyword evidence="5" id="KW-1185">Reference proteome</keyword>
<dbReference type="SUPFAM" id="SSF51905">
    <property type="entry name" value="FAD/NAD(P)-binding domain"/>
    <property type="match status" value="1"/>
</dbReference>
<dbReference type="OrthoDB" id="68575at2759"/>
<dbReference type="PANTHER" id="PTHR43734:SF1">
    <property type="entry name" value="PHYTOENE DESATURASE"/>
    <property type="match status" value="1"/>
</dbReference>
<dbReference type="Proteomes" id="UP000662466">
    <property type="component" value="Unassembled WGS sequence"/>
</dbReference>
<comment type="caution">
    <text evidence="4">The sequence shown here is derived from an EMBL/GenBank/DDBJ whole genome shotgun (WGS) entry which is preliminary data.</text>
</comment>
<organism evidence="4 6">
    <name type="scientific">Aspergillus hiratsukae</name>
    <dbReference type="NCBI Taxonomy" id="1194566"/>
    <lineage>
        <taxon>Eukaryota</taxon>
        <taxon>Fungi</taxon>
        <taxon>Dikarya</taxon>
        <taxon>Ascomycota</taxon>
        <taxon>Pezizomycotina</taxon>
        <taxon>Eurotiomycetes</taxon>
        <taxon>Eurotiomycetidae</taxon>
        <taxon>Eurotiales</taxon>
        <taxon>Aspergillaceae</taxon>
        <taxon>Aspergillus</taxon>
        <taxon>Aspergillus subgen. Fumigati</taxon>
    </lineage>
</organism>
<reference evidence="4" key="1">
    <citation type="submission" date="2020-06" db="EMBL/GenBank/DDBJ databases">
        <title>Draft genome sequences of strains closely related to Aspergillus parafelis and Aspergillus hiratsukae.</title>
        <authorList>
            <person name="Dos Santos R.A.C."/>
            <person name="Rivero-Menendez O."/>
            <person name="Steenwyk J.L."/>
            <person name="Mead M.E."/>
            <person name="Goldman G.H."/>
            <person name="Alastruey-Izquierdo A."/>
            <person name="Rokas A."/>
        </authorList>
    </citation>
    <scope>NUCLEOTIDE SEQUENCE</scope>
    <source>
        <strain evidence="3">CNM-CM5793</strain>
        <strain evidence="4">CNM-CM6106</strain>
    </source>
</reference>
<dbReference type="InterPro" id="IPR036188">
    <property type="entry name" value="FAD/NAD-bd_sf"/>
</dbReference>
<evidence type="ECO:0000313" key="4">
    <source>
        <dbReference type="EMBL" id="KAF7162078.1"/>
    </source>
</evidence>
<proteinExistence type="predicted"/>
<dbReference type="AlphaFoldDB" id="A0A8H6PXB1"/>
<evidence type="ECO:0000313" key="6">
    <source>
        <dbReference type="Proteomes" id="UP000662466"/>
    </source>
</evidence>
<evidence type="ECO:0000313" key="3">
    <source>
        <dbReference type="EMBL" id="KAF7126038.1"/>
    </source>
</evidence>
<evidence type="ECO:0000313" key="5">
    <source>
        <dbReference type="Proteomes" id="UP000630445"/>
    </source>
</evidence>
<keyword evidence="1" id="KW-0732">Signal</keyword>
<accession>A0A8H6PXB1</accession>
<dbReference type="GO" id="GO:0016491">
    <property type="term" value="F:oxidoreductase activity"/>
    <property type="evidence" value="ECO:0007669"/>
    <property type="project" value="InterPro"/>
</dbReference>
<evidence type="ECO:0000256" key="1">
    <source>
        <dbReference type="SAM" id="SignalP"/>
    </source>
</evidence>
<name>A0A8H6PXB1_9EURO</name>
<dbReference type="InterPro" id="IPR002937">
    <property type="entry name" value="Amino_oxidase"/>
</dbReference>
<dbReference type="EMBL" id="JACBAD010001952">
    <property type="protein sequence ID" value="KAF7126038.1"/>
    <property type="molecule type" value="Genomic_DNA"/>
</dbReference>
<feature type="chain" id="PRO_5035101994" description="Amine oxidase domain-containing protein" evidence="1">
    <location>
        <begin position="21"/>
        <end position="482"/>
    </location>
</feature>
<feature type="domain" description="Amine oxidase" evidence="2">
    <location>
        <begin position="54"/>
        <end position="457"/>
    </location>
</feature>
<dbReference type="Pfam" id="PF01593">
    <property type="entry name" value="Amino_oxidase"/>
    <property type="match status" value="1"/>
</dbReference>
<sequence>MHRVFSFVSLSACLLASAVASTASSTFDLGSFKPQDIITRDVAVIGGGSAGTYSAISLKDKGKSVIVIEKKHRIGGHFNTYIDPATGITIDMGVMIFHNISTVHDYFRHFDVPLDDAPPFFQSLLNYDFRTGEEVPLSFTPSAEEISAALVTYAEQLSKYPALNDGVFLPNPVPEELYRPFGEFVEKYGIQAAVPTMYNYNPGVGDILANPTVEVFRYWTLYFVHSYLNGFLMTAHRNASEIASKAEAELSSSSSLLLNSEVAHADRGEDGAGIRLVVRTPEGKKLICAKKLLIAIPPKLDFLAPFDLSDNEKTLFGKYIDVGYYVGIVRNTGFPEDNSISNAAADTEYNFPYLPGPYSFAPGELRELQRATYATPQSRKSFPLPDEEVKADILRSVKRLQEQNPGKFVSEGEPEWVDFRSHAPYFLQAPAEDIKDGFYEKLYALQGLRNTYWTGAAFRAEDSSLIWKFTEEIVLPQLLASL</sequence>
<gene>
    <name evidence="3" type="ORF">CNMCM5793_002397</name>
    <name evidence="4" type="ORF">CNMCM6106_009115</name>
</gene>
<dbReference type="Gene3D" id="3.30.70.1990">
    <property type="match status" value="1"/>
</dbReference>
<dbReference type="PANTHER" id="PTHR43734">
    <property type="entry name" value="PHYTOENE DESATURASE"/>
    <property type="match status" value="1"/>
</dbReference>
<dbReference type="Proteomes" id="UP000630445">
    <property type="component" value="Unassembled WGS sequence"/>
</dbReference>
<protein>
    <recommendedName>
        <fullName evidence="2">Amine oxidase domain-containing protein</fullName>
    </recommendedName>
</protein>
<dbReference type="EMBL" id="JACBAF010002235">
    <property type="protein sequence ID" value="KAF7162078.1"/>
    <property type="molecule type" value="Genomic_DNA"/>
</dbReference>